<evidence type="ECO:0000313" key="3">
    <source>
        <dbReference type="Proteomes" id="UP000000374"/>
    </source>
</evidence>
<gene>
    <name evidence="2" type="ordered locus">Veis_3150</name>
</gene>
<feature type="region of interest" description="Disordered" evidence="1">
    <location>
        <begin position="1"/>
        <end position="84"/>
    </location>
</feature>
<accession>A1WMM4</accession>
<dbReference type="HOGENOM" id="CLU_2526575_0_0_4"/>
<reference evidence="3" key="1">
    <citation type="submission" date="2006-12" db="EMBL/GenBank/DDBJ databases">
        <title>Complete sequence of chromosome 1 of Verminephrobacter eiseniae EF01-2.</title>
        <authorList>
            <person name="Copeland A."/>
            <person name="Lucas S."/>
            <person name="Lapidus A."/>
            <person name="Barry K."/>
            <person name="Detter J.C."/>
            <person name="Glavina del Rio T."/>
            <person name="Dalin E."/>
            <person name="Tice H."/>
            <person name="Pitluck S."/>
            <person name="Chertkov O."/>
            <person name="Brettin T."/>
            <person name="Bruce D."/>
            <person name="Han C."/>
            <person name="Tapia R."/>
            <person name="Gilna P."/>
            <person name="Schmutz J."/>
            <person name="Larimer F."/>
            <person name="Land M."/>
            <person name="Hauser L."/>
            <person name="Kyrpides N."/>
            <person name="Kim E."/>
            <person name="Stahl D."/>
            <person name="Richardson P."/>
        </authorList>
    </citation>
    <scope>NUCLEOTIDE SEQUENCE [LARGE SCALE GENOMIC DNA]</scope>
    <source>
        <strain evidence="3">EF01-2</strain>
    </source>
</reference>
<dbReference type="AlphaFoldDB" id="A1WMM4"/>
<evidence type="ECO:0000256" key="1">
    <source>
        <dbReference type="SAM" id="MobiDB-lite"/>
    </source>
</evidence>
<protein>
    <submittedName>
        <fullName evidence="2">Uncharacterized protein</fullName>
    </submittedName>
</protein>
<proteinExistence type="predicted"/>
<dbReference type="STRING" id="391735.Veis_3150"/>
<name>A1WMM4_VEREI</name>
<dbReference type="EMBL" id="CP000542">
    <property type="protein sequence ID" value="ABM58881.1"/>
    <property type="molecule type" value="Genomic_DNA"/>
</dbReference>
<sequence length="84" mass="8787">MRPIAREASATADRDRAPFGLRSTMPHHASGQRPDQQVLTPRGPTVDSGLHAAAAPQPRSQYHTTVSQYPGAASPACAVSPGKS</sequence>
<dbReference type="KEGG" id="vei:Veis_3150"/>
<keyword evidence="3" id="KW-1185">Reference proteome</keyword>
<evidence type="ECO:0000313" key="2">
    <source>
        <dbReference type="EMBL" id="ABM58881.1"/>
    </source>
</evidence>
<dbReference type="Proteomes" id="UP000000374">
    <property type="component" value="Chromosome"/>
</dbReference>
<feature type="compositionally biased region" description="Polar residues" evidence="1">
    <location>
        <begin position="58"/>
        <end position="68"/>
    </location>
</feature>
<organism evidence="2 3">
    <name type="scientific">Verminephrobacter eiseniae (strain EF01-2)</name>
    <dbReference type="NCBI Taxonomy" id="391735"/>
    <lineage>
        <taxon>Bacteria</taxon>
        <taxon>Pseudomonadati</taxon>
        <taxon>Pseudomonadota</taxon>
        <taxon>Betaproteobacteria</taxon>
        <taxon>Burkholderiales</taxon>
        <taxon>Comamonadaceae</taxon>
        <taxon>Verminephrobacter</taxon>
    </lineage>
</organism>